<dbReference type="CDD" id="cd00519">
    <property type="entry name" value="Lipase_3"/>
    <property type="match status" value="1"/>
</dbReference>
<dbReference type="Pfam" id="PF01764">
    <property type="entry name" value="Lipase_3"/>
    <property type="match status" value="1"/>
</dbReference>
<dbReference type="EnsemblPlants" id="AET0Gv20011200.1">
    <property type="protein sequence ID" value="AET0Gv20011200.1"/>
    <property type="gene ID" value="AET0Gv20011200"/>
</dbReference>
<reference evidence="3" key="1">
    <citation type="journal article" date="2014" name="Science">
        <title>Ancient hybridizations among the ancestral genomes of bread wheat.</title>
        <authorList>
            <consortium name="International Wheat Genome Sequencing Consortium,"/>
            <person name="Marcussen T."/>
            <person name="Sandve S.R."/>
            <person name="Heier L."/>
            <person name="Spannagl M."/>
            <person name="Pfeifer M."/>
            <person name="Jakobsen K.S."/>
            <person name="Wulff B.B."/>
            <person name="Steuernagel B."/>
            <person name="Mayer K.F."/>
            <person name="Olsen O.A."/>
        </authorList>
    </citation>
    <scope>NUCLEOTIDE SEQUENCE [LARGE SCALE GENOMIC DNA]</scope>
    <source>
        <strain evidence="3">cv. AL8/78</strain>
    </source>
</reference>
<reference evidence="2" key="3">
    <citation type="submission" date="2019-03" db="UniProtKB">
        <authorList>
            <consortium name="EnsemblPlants"/>
        </authorList>
    </citation>
    <scope>IDENTIFICATION</scope>
</reference>
<evidence type="ECO:0000313" key="2">
    <source>
        <dbReference type="EnsemblPlants" id="AET0Gv20011200.1"/>
    </source>
</evidence>
<name>A0A452XBR0_AEGTS</name>
<dbReference type="AlphaFoldDB" id="A0A452XBR0"/>
<feature type="domain" description="Fungal lipase-type" evidence="1">
    <location>
        <begin position="106"/>
        <end position="267"/>
    </location>
</feature>
<dbReference type="InterPro" id="IPR002921">
    <property type="entry name" value="Fungal_lipase-type"/>
</dbReference>
<dbReference type="Gene3D" id="3.40.50.1820">
    <property type="entry name" value="alpha/beta hydrolase"/>
    <property type="match status" value="1"/>
</dbReference>
<organism evidence="2 3">
    <name type="scientific">Aegilops tauschii subsp. strangulata</name>
    <name type="common">Goatgrass</name>
    <dbReference type="NCBI Taxonomy" id="200361"/>
    <lineage>
        <taxon>Eukaryota</taxon>
        <taxon>Viridiplantae</taxon>
        <taxon>Streptophyta</taxon>
        <taxon>Embryophyta</taxon>
        <taxon>Tracheophyta</taxon>
        <taxon>Spermatophyta</taxon>
        <taxon>Magnoliopsida</taxon>
        <taxon>Liliopsida</taxon>
        <taxon>Poales</taxon>
        <taxon>Poaceae</taxon>
        <taxon>BOP clade</taxon>
        <taxon>Pooideae</taxon>
        <taxon>Triticodae</taxon>
        <taxon>Triticeae</taxon>
        <taxon>Triticinae</taxon>
        <taxon>Aegilops</taxon>
    </lineage>
</organism>
<protein>
    <recommendedName>
        <fullName evidence="1">Fungal lipase-type domain-containing protein</fullName>
    </recommendedName>
</protein>
<evidence type="ECO:0000313" key="3">
    <source>
        <dbReference type="Proteomes" id="UP000015105"/>
    </source>
</evidence>
<dbReference type="GO" id="GO:0004806">
    <property type="term" value="F:triacylglycerol lipase activity"/>
    <property type="evidence" value="ECO:0007669"/>
    <property type="project" value="InterPro"/>
</dbReference>
<dbReference type="PANTHER" id="PTHR46086">
    <property type="entry name" value="ALPHA/BETA-HYDROLASES SUPERFAMILY PROTEIN"/>
    <property type="match status" value="1"/>
</dbReference>
<dbReference type="STRING" id="200361.A0A452XBR0"/>
<proteinExistence type="predicted"/>
<keyword evidence="3" id="KW-1185">Reference proteome</keyword>
<dbReference type="GO" id="GO:0006629">
    <property type="term" value="P:lipid metabolic process"/>
    <property type="evidence" value="ECO:0007669"/>
    <property type="project" value="InterPro"/>
</dbReference>
<sequence length="376" mass="41396">MLMTGRLMPLGVNLRLEISRRLMLMTGRSIRVRAQLILLHHTIFEVTVMAAKIAYENAAYIENIVANVWGFNFVGYYSCWNKFLEVSATQAFVMTDRGMDAGMVMVAFRGTQVFSTQDWSTDVNLSWLRLGGMGHVHAGFLKALGLQEEDGEDAARAFPRDAPAVVPAGKVVAYYELRRVLRELLEEHPRARVVVTGHSLGGALAVLFPAVLALHGEGDILRRLGAVHTYGQPRVGDEAFVNFFQAKVAAAYWRVVYRHDIVPRVPFNAPPVAGFSHGGTCVYYDGWYDGRVLGGEEAPNPNYIDPRHAPSMYRGALGDLLKAMFLWVKAGGEYREGAVSLLYRAAIGMLVPGVASHSPRDYVNAIRLGRIGTAAG</sequence>
<accession>A0A452XBR0</accession>
<dbReference type="SUPFAM" id="SSF53474">
    <property type="entry name" value="alpha/beta-Hydrolases"/>
    <property type="match status" value="1"/>
</dbReference>
<dbReference type="Gramene" id="AET0Gv20011200.1">
    <property type="protein sequence ID" value="AET0Gv20011200.1"/>
    <property type="gene ID" value="AET0Gv20011200"/>
</dbReference>
<dbReference type="Proteomes" id="UP000015105">
    <property type="component" value="Unassembled WGS sequence"/>
</dbReference>
<dbReference type="InterPro" id="IPR029058">
    <property type="entry name" value="AB_hydrolase_fold"/>
</dbReference>
<evidence type="ECO:0000259" key="1">
    <source>
        <dbReference type="Pfam" id="PF01764"/>
    </source>
</evidence>
<dbReference type="PANTHER" id="PTHR46086:SF8">
    <property type="entry name" value="FUNGAL LIPASE-LIKE DOMAIN-CONTAINING PROTEIN"/>
    <property type="match status" value="1"/>
</dbReference>
<reference evidence="3" key="2">
    <citation type="journal article" date="2017" name="Nat. Plants">
        <title>The Aegilops tauschii genome reveals multiple impacts of transposons.</title>
        <authorList>
            <person name="Zhao G."/>
            <person name="Zou C."/>
            <person name="Li K."/>
            <person name="Wang K."/>
            <person name="Li T."/>
            <person name="Gao L."/>
            <person name="Zhang X."/>
            <person name="Wang H."/>
            <person name="Yang Z."/>
            <person name="Liu X."/>
            <person name="Jiang W."/>
            <person name="Mao L."/>
            <person name="Kong X."/>
            <person name="Jiao Y."/>
            <person name="Jia J."/>
        </authorList>
    </citation>
    <scope>NUCLEOTIDE SEQUENCE [LARGE SCALE GENOMIC DNA]</scope>
    <source>
        <strain evidence="3">cv. AL8/78</strain>
    </source>
</reference>
<dbReference type="InterPro" id="IPR044819">
    <property type="entry name" value="OBL-like"/>
</dbReference>